<dbReference type="EMBL" id="JBJKBG010000008">
    <property type="protein sequence ID" value="KAL3726949.1"/>
    <property type="molecule type" value="Genomic_DNA"/>
</dbReference>
<comment type="caution">
    <text evidence="2">The sequence shown here is derived from an EMBL/GenBank/DDBJ whole genome shotgun (WGS) entry which is preliminary data.</text>
</comment>
<reference evidence="2 3" key="1">
    <citation type="submission" date="2024-11" db="EMBL/GenBank/DDBJ databases">
        <title>Chromosome-level genome assembly of Eucalyptus globulus Labill. provides insights into its genome evolution.</title>
        <authorList>
            <person name="Li X."/>
        </authorList>
    </citation>
    <scope>NUCLEOTIDE SEQUENCE [LARGE SCALE GENOMIC DNA]</scope>
    <source>
        <strain evidence="2">CL2024</strain>
        <tissue evidence="2">Fresh tender leaves</tissue>
    </source>
</reference>
<dbReference type="Gene3D" id="3.10.20.90">
    <property type="entry name" value="Phosphatidylinositol 3-kinase Catalytic Subunit, Chain A, domain 1"/>
    <property type="match status" value="1"/>
</dbReference>
<keyword evidence="3" id="KW-1185">Reference proteome</keyword>
<protein>
    <recommendedName>
        <fullName evidence="1">Ubiquitin-like domain-containing protein</fullName>
    </recommendedName>
</protein>
<organism evidence="2 3">
    <name type="scientific">Eucalyptus globulus</name>
    <name type="common">Tasmanian blue gum</name>
    <dbReference type="NCBI Taxonomy" id="34317"/>
    <lineage>
        <taxon>Eukaryota</taxon>
        <taxon>Viridiplantae</taxon>
        <taxon>Streptophyta</taxon>
        <taxon>Embryophyta</taxon>
        <taxon>Tracheophyta</taxon>
        <taxon>Spermatophyta</taxon>
        <taxon>Magnoliopsida</taxon>
        <taxon>eudicotyledons</taxon>
        <taxon>Gunneridae</taxon>
        <taxon>Pentapetalae</taxon>
        <taxon>rosids</taxon>
        <taxon>malvids</taxon>
        <taxon>Myrtales</taxon>
        <taxon>Myrtaceae</taxon>
        <taxon>Myrtoideae</taxon>
        <taxon>Eucalypteae</taxon>
        <taxon>Eucalyptus</taxon>
    </lineage>
</organism>
<evidence type="ECO:0000313" key="2">
    <source>
        <dbReference type="EMBL" id="KAL3726949.1"/>
    </source>
</evidence>
<dbReference type="InterPro" id="IPR029071">
    <property type="entry name" value="Ubiquitin-like_domsf"/>
</dbReference>
<evidence type="ECO:0000313" key="3">
    <source>
        <dbReference type="Proteomes" id="UP001634007"/>
    </source>
</evidence>
<accession>A0ABD3JHD5</accession>
<dbReference type="InterPro" id="IPR000626">
    <property type="entry name" value="Ubiquitin-like_dom"/>
</dbReference>
<sequence>MIQANEGIRPDKFTLVFDGKDHRVTLAAKSWDTVRDVKAIVGALMSAQIVVLQVYGSDTAKEVKNKLRHKLQLPVPANQMAGKMLADDLDPVSYSVQENSTLLEIISPPSK</sequence>
<evidence type="ECO:0000259" key="1">
    <source>
        <dbReference type="PROSITE" id="PS50053"/>
    </source>
</evidence>
<dbReference type="PROSITE" id="PS50053">
    <property type="entry name" value="UBIQUITIN_2"/>
    <property type="match status" value="1"/>
</dbReference>
<dbReference type="Proteomes" id="UP001634007">
    <property type="component" value="Unassembled WGS sequence"/>
</dbReference>
<feature type="domain" description="Ubiquitin-like" evidence="1">
    <location>
        <begin position="37"/>
        <end position="111"/>
    </location>
</feature>
<dbReference type="AlphaFoldDB" id="A0ABD3JHD5"/>
<proteinExistence type="predicted"/>
<dbReference type="SUPFAM" id="SSF54236">
    <property type="entry name" value="Ubiquitin-like"/>
    <property type="match status" value="1"/>
</dbReference>
<dbReference type="CDD" id="cd17039">
    <property type="entry name" value="Ubl_ubiquitin_like"/>
    <property type="match status" value="1"/>
</dbReference>
<name>A0ABD3JHD5_EUCGL</name>
<dbReference type="Pfam" id="PF00240">
    <property type="entry name" value="ubiquitin"/>
    <property type="match status" value="1"/>
</dbReference>
<gene>
    <name evidence="2" type="ORF">ACJRO7_031797</name>
</gene>